<evidence type="ECO:0008006" key="3">
    <source>
        <dbReference type="Google" id="ProtNLM"/>
    </source>
</evidence>
<protein>
    <recommendedName>
        <fullName evidence="3">Bacteriophage protein</fullName>
    </recommendedName>
</protein>
<comment type="caution">
    <text evidence="1">The sequence shown here is derived from an EMBL/GenBank/DDBJ whole genome shotgun (WGS) entry which is preliminary data.</text>
</comment>
<organism evidence="1 2">
    <name type="scientific">Kluyvera intermedia</name>
    <name type="common">Enterobacter intermedius</name>
    <dbReference type="NCBI Taxonomy" id="61648"/>
    <lineage>
        <taxon>Bacteria</taxon>
        <taxon>Pseudomonadati</taxon>
        <taxon>Pseudomonadota</taxon>
        <taxon>Gammaproteobacteria</taxon>
        <taxon>Enterobacterales</taxon>
        <taxon>Enterobacteriaceae</taxon>
        <taxon>Kluyvera</taxon>
    </lineage>
</organism>
<dbReference type="Pfam" id="PF10934">
    <property type="entry name" value="Sheath_initiator"/>
    <property type="match status" value="1"/>
</dbReference>
<sequence length="117" mass="13340">MRYRREDDNGDYTFGQGDDTWLINSPEAVAQAIKTRFELWYGQWFLDTTEGTPWIQSVLGKQRPEIYNLAIRQRILETKGVSSITAFDTTVNTSTRRVSFTATVETLYGTTTVSSEA</sequence>
<reference evidence="1 2" key="1">
    <citation type="submission" date="2017-02" db="EMBL/GenBank/DDBJ databases">
        <title>Draft genome sequence of a Kluyvera intermedia isolate from a patient with a pancreatic abscess.</title>
        <authorList>
            <person name="Thele R."/>
        </authorList>
    </citation>
    <scope>NUCLEOTIDE SEQUENCE [LARGE SCALE GENOMIC DNA]</scope>
    <source>
        <strain evidence="1 2">FOSA7093</strain>
    </source>
</reference>
<dbReference type="Proteomes" id="UP000192521">
    <property type="component" value="Unassembled WGS sequence"/>
</dbReference>
<evidence type="ECO:0000313" key="2">
    <source>
        <dbReference type="Proteomes" id="UP000192521"/>
    </source>
</evidence>
<accession>A0ABX3U7G0</accession>
<evidence type="ECO:0000313" key="1">
    <source>
        <dbReference type="EMBL" id="ORJ47324.1"/>
    </source>
</evidence>
<dbReference type="EMBL" id="MWPR01000092">
    <property type="protein sequence ID" value="ORJ47324.1"/>
    <property type="molecule type" value="Genomic_DNA"/>
</dbReference>
<dbReference type="InterPro" id="IPR020288">
    <property type="entry name" value="Sheath_initiator"/>
</dbReference>
<proteinExistence type="predicted"/>
<name>A0ABX3U7G0_KLUIN</name>
<dbReference type="RefSeq" id="WP_085007809.1">
    <property type="nucleotide sequence ID" value="NZ_MWPR01000092.1"/>
</dbReference>
<keyword evidence="2" id="KW-1185">Reference proteome</keyword>
<gene>
    <name evidence="1" type="ORF">B2M27_26615</name>
</gene>